<organism evidence="2 3">
    <name type="scientific">Streptomyces xanthochromogenes</name>
    <dbReference type="NCBI Taxonomy" id="67384"/>
    <lineage>
        <taxon>Bacteria</taxon>
        <taxon>Bacillati</taxon>
        <taxon>Actinomycetota</taxon>
        <taxon>Actinomycetes</taxon>
        <taxon>Kitasatosporales</taxon>
        <taxon>Streptomycetaceae</taxon>
        <taxon>Streptomyces</taxon>
    </lineage>
</organism>
<sequence>MRIEPLLDAALDGDEAMAQLGVGGRAYDADTDHGERSSGDSLDDAHTTPRQSGVDPEYAHGPSPRPSVIRLSAISVPVGDL</sequence>
<feature type="compositionally biased region" description="Basic and acidic residues" evidence="1">
    <location>
        <begin position="27"/>
        <end position="47"/>
    </location>
</feature>
<keyword evidence="3" id="KW-1185">Reference proteome</keyword>
<feature type="region of interest" description="Disordered" evidence="1">
    <location>
        <begin position="23"/>
        <end position="81"/>
    </location>
</feature>
<evidence type="ECO:0000313" key="2">
    <source>
        <dbReference type="EMBL" id="GGY47257.1"/>
    </source>
</evidence>
<reference evidence="3" key="1">
    <citation type="journal article" date="2019" name="Int. J. Syst. Evol. Microbiol.">
        <title>The Global Catalogue of Microorganisms (GCM) 10K type strain sequencing project: providing services to taxonomists for standard genome sequencing and annotation.</title>
        <authorList>
            <consortium name="The Broad Institute Genomics Platform"/>
            <consortium name="The Broad Institute Genome Sequencing Center for Infectious Disease"/>
            <person name="Wu L."/>
            <person name="Ma J."/>
        </authorList>
    </citation>
    <scope>NUCLEOTIDE SEQUENCE [LARGE SCALE GENOMIC DNA]</scope>
    <source>
        <strain evidence="3">JCM 4594</strain>
    </source>
</reference>
<proteinExistence type="predicted"/>
<evidence type="ECO:0000313" key="3">
    <source>
        <dbReference type="Proteomes" id="UP000600946"/>
    </source>
</evidence>
<comment type="caution">
    <text evidence="2">The sequence shown here is derived from an EMBL/GenBank/DDBJ whole genome shotgun (WGS) entry which is preliminary data.</text>
</comment>
<protein>
    <submittedName>
        <fullName evidence="2">Uncharacterized protein</fullName>
    </submittedName>
</protein>
<evidence type="ECO:0000256" key="1">
    <source>
        <dbReference type="SAM" id="MobiDB-lite"/>
    </source>
</evidence>
<dbReference type="Proteomes" id="UP000600946">
    <property type="component" value="Unassembled WGS sequence"/>
</dbReference>
<accession>A0ABQ3AH07</accession>
<name>A0ABQ3AH07_9ACTN</name>
<dbReference type="EMBL" id="BMUU01000008">
    <property type="protein sequence ID" value="GGY47257.1"/>
    <property type="molecule type" value="Genomic_DNA"/>
</dbReference>
<gene>
    <name evidence="2" type="ORF">GCM10010326_46660</name>
</gene>